<dbReference type="CDD" id="cd00082">
    <property type="entry name" value="HisKA"/>
    <property type="match status" value="1"/>
</dbReference>
<name>A0A4Z0WGP3_9GAMM</name>
<evidence type="ECO:0000256" key="6">
    <source>
        <dbReference type="ARBA" id="ARBA00022692"/>
    </source>
</evidence>
<dbReference type="OrthoDB" id="9809766at2"/>
<dbReference type="EC" id="2.7.13.3" evidence="3"/>
<evidence type="ECO:0000256" key="5">
    <source>
        <dbReference type="ARBA" id="ARBA00022679"/>
    </source>
</evidence>
<evidence type="ECO:0000256" key="2">
    <source>
        <dbReference type="ARBA" id="ARBA00004370"/>
    </source>
</evidence>
<dbReference type="PANTHER" id="PTHR45436">
    <property type="entry name" value="SENSOR HISTIDINE KINASE YKOH"/>
    <property type="match status" value="1"/>
</dbReference>
<evidence type="ECO:0000256" key="4">
    <source>
        <dbReference type="ARBA" id="ARBA00022553"/>
    </source>
</evidence>
<dbReference type="SUPFAM" id="SSF55874">
    <property type="entry name" value="ATPase domain of HSP90 chaperone/DNA topoisomerase II/histidine kinase"/>
    <property type="match status" value="1"/>
</dbReference>
<dbReference type="AlphaFoldDB" id="A0A4Z0WGP3"/>
<dbReference type="InterPro" id="IPR013727">
    <property type="entry name" value="2CSK_N"/>
</dbReference>
<protein>
    <recommendedName>
        <fullName evidence="3">histidine kinase</fullName>
        <ecNumber evidence="3">2.7.13.3</ecNumber>
    </recommendedName>
</protein>
<dbReference type="InterPro" id="IPR003661">
    <property type="entry name" value="HisK_dim/P_dom"/>
</dbReference>
<dbReference type="InterPro" id="IPR005467">
    <property type="entry name" value="His_kinase_dom"/>
</dbReference>
<dbReference type="Pfam" id="PF08521">
    <property type="entry name" value="2CSK_N"/>
    <property type="match status" value="1"/>
</dbReference>
<dbReference type="Pfam" id="PF02518">
    <property type="entry name" value="HATPase_c"/>
    <property type="match status" value="1"/>
</dbReference>
<dbReference type="InterPro" id="IPR004358">
    <property type="entry name" value="Sig_transdc_His_kin-like_C"/>
</dbReference>
<feature type="transmembrane region" description="Helical" evidence="11">
    <location>
        <begin position="158"/>
        <end position="181"/>
    </location>
</feature>
<dbReference type="InterPro" id="IPR036097">
    <property type="entry name" value="HisK_dim/P_sf"/>
</dbReference>
<proteinExistence type="predicted"/>
<accession>A0A4Z0WGP3</accession>
<keyword evidence="15" id="KW-1185">Reference proteome</keyword>
<dbReference type="InterPro" id="IPR036890">
    <property type="entry name" value="HATPase_C_sf"/>
</dbReference>
<keyword evidence="4" id="KW-0597">Phosphoprotein</keyword>
<dbReference type="EMBL" id="SRMF01000001">
    <property type="protein sequence ID" value="TGG94881.1"/>
    <property type="molecule type" value="Genomic_DNA"/>
</dbReference>
<evidence type="ECO:0000256" key="3">
    <source>
        <dbReference type="ARBA" id="ARBA00012438"/>
    </source>
</evidence>
<evidence type="ECO:0000259" key="13">
    <source>
        <dbReference type="PROSITE" id="PS50885"/>
    </source>
</evidence>
<dbReference type="Gene3D" id="6.10.340.10">
    <property type="match status" value="1"/>
</dbReference>
<comment type="catalytic activity">
    <reaction evidence="1">
        <text>ATP + protein L-histidine = ADP + protein N-phospho-L-histidine.</text>
        <dbReference type="EC" id="2.7.13.3"/>
    </reaction>
</comment>
<feature type="domain" description="Histidine kinase" evidence="12">
    <location>
        <begin position="241"/>
        <end position="460"/>
    </location>
</feature>
<dbReference type="SMART" id="SM00388">
    <property type="entry name" value="HisKA"/>
    <property type="match status" value="1"/>
</dbReference>
<feature type="transmembrane region" description="Helical" evidence="11">
    <location>
        <begin position="12"/>
        <end position="33"/>
    </location>
</feature>
<dbReference type="Proteomes" id="UP000297475">
    <property type="component" value="Unassembled WGS sequence"/>
</dbReference>
<dbReference type="InterPro" id="IPR003660">
    <property type="entry name" value="HAMP_dom"/>
</dbReference>
<keyword evidence="5" id="KW-0808">Transferase</keyword>
<evidence type="ECO:0000256" key="7">
    <source>
        <dbReference type="ARBA" id="ARBA00022777"/>
    </source>
</evidence>
<evidence type="ECO:0000256" key="8">
    <source>
        <dbReference type="ARBA" id="ARBA00022989"/>
    </source>
</evidence>
<dbReference type="Gene3D" id="1.10.287.130">
    <property type="match status" value="1"/>
</dbReference>
<dbReference type="SMART" id="SM00387">
    <property type="entry name" value="HATPase_c"/>
    <property type="match status" value="1"/>
</dbReference>
<dbReference type="CDD" id="cd00075">
    <property type="entry name" value="HATPase"/>
    <property type="match status" value="1"/>
</dbReference>
<dbReference type="GO" id="GO:0000155">
    <property type="term" value="F:phosphorelay sensor kinase activity"/>
    <property type="evidence" value="ECO:0007669"/>
    <property type="project" value="InterPro"/>
</dbReference>
<dbReference type="GO" id="GO:0005886">
    <property type="term" value="C:plasma membrane"/>
    <property type="evidence" value="ECO:0007669"/>
    <property type="project" value="TreeGrafter"/>
</dbReference>
<dbReference type="PRINTS" id="PR00344">
    <property type="entry name" value="BCTRLSENSOR"/>
</dbReference>
<dbReference type="Pfam" id="PF00512">
    <property type="entry name" value="HisKA"/>
    <property type="match status" value="1"/>
</dbReference>
<dbReference type="PANTHER" id="PTHR45436:SF1">
    <property type="entry name" value="SENSOR PROTEIN QSEC"/>
    <property type="match status" value="1"/>
</dbReference>
<dbReference type="PROSITE" id="PS50109">
    <property type="entry name" value="HIS_KIN"/>
    <property type="match status" value="1"/>
</dbReference>
<comment type="subcellular location">
    <subcellularLocation>
        <location evidence="2">Membrane</location>
    </subcellularLocation>
</comment>
<dbReference type="InterPro" id="IPR003594">
    <property type="entry name" value="HATPase_dom"/>
</dbReference>
<comment type="caution">
    <text evidence="14">The sequence shown here is derived from an EMBL/GenBank/DDBJ whole genome shotgun (WGS) entry which is preliminary data.</text>
</comment>
<keyword evidence="8 11" id="KW-1133">Transmembrane helix</keyword>
<evidence type="ECO:0000313" key="14">
    <source>
        <dbReference type="EMBL" id="TGG94881.1"/>
    </source>
</evidence>
<keyword evidence="10 11" id="KW-0472">Membrane</keyword>
<evidence type="ECO:0000256" key="9">
    <source>
        <dbReference type="ARBA" id="ARBA00023012"/>
    </source>
</evidence>
<feature type="domain" description="HAMP" evidence="13">
    <location>
        <begin position="182"/>
        <end position="233"/>
    </location>
</feature>
<dbReference type="Gene3D" id="3.30.565.10">
    <property type="entry name" value="Histidine kinase-like ATPase, C-terminal domain"/>
    <property type="match status" value="1"/>
</dbReference>
<dbReference type="RefSeq" id="WP_135480084.1">
    <property type="nucleotide sequence ID" value="NZ_SRMF01000001.1"/>
</dbReference>
<keyword evidence="6 11" id="KW-0812">Transmembrane</keyword>
<evidence type="ECO:0000256" key="1">
    <source>
        <dbReference type="ARBA" id="ARBA00000085"/>
    </source>
</evidence>
<evidence type="ECO:0000256" key="11">
    <source>
        <dbReference type="SAM" id="Phobius"/>
    </source>
</evidence>
<keyword evidence="9" id="KW-0902">Two-component regulatory system</keyword>
<gene>
    <name evidence="14" type="ORF">E4656_00160</name>
</gene>
<evidence type="ECO:0000256" key="10">
    <source>
        <dbReference type="ARBA" id="ARBA00023136"/>
    </source>
</evidence>
<evidence type="ECO:0000313" key="15">
    <source>
        <dbReference type="Proteomes" id="UP000297475"/>
    </source>
</evidence>
<keyword evidence="7 14" id="KW-0418">Kinase</keyword>
<dbReference type="InterPro" id="IPR050428">
    <property type="entry name" value="TCS_sensor_his_kinase"/>
</dbReference>
<organism evidence="14 15">
    <name type="scientific">Natronospirillum operosum</name>
    <dbReference type="NCBI Taxonomy" id="2759953"/>
    <lineage>
        <taxon>Bacteria</taxon>
        <taxon>Pseudomonadati</taxon>
        <taxon>Pseudomonadota</taxon>
        <taxon>Gammaproteobacteria</taxon>
        <taxon>Oceanospirillales</taxon>
        <taxon>Natronospirillaceae</taxon>
        <taxon>Natronospirillum</taxon>
    </lineage>
</organism>
<dbReference type="SUPFAM" id="SSF47384">
    <property type="entry name" value="Homodimeric domain of signal transducing histidine kinase"/>
    <property type="match status" value="1"/>
</dbReference>
<sequence length="463" mass="52161">MALNSVRSHLIVWIMLPLAILIPLSLYASHLVLTHRIDQSFDGMLRMGASRFEERIYVADGEIRINLHYLSVNSLGTGGQGKLFYRIRDAQGRLLAGFEGLQGPEANTEADHFYDTTFAGTDLRALRLYIPVLRADGSPVEVIVAESREGRRNLLQEFMSNLLVINLALGFSMLIIALFAIHKGLSPLKRIEKALHRRSAHDLSPVLERVPKEVTTLVDSINKLMVRIRKNMQHIQQFNADVSHQLRTPISEIQVLAEISERQCQDPALREHLRAIRNTTEYATHTTQQLLKYAKTKSDLVDISALDIHDLQEICRDACARLLNRIHNREQELEFITDDAVLAVRCDPIMVQWLLTNLIDNASMHAGGPTSPYRGVIRVQLQRQDESNVCLSVEDDGVGIAQEEITHVTDRFYRINRDEKGSGLGLSIVSQVAQSHSARLDIGKSETGGLRVSVHFPLARRTR</sequence>
<dbReference type="PROSITE" id="PS50885">
    <property type="entry name" value="HAMP"/>
    <property type="match status" value="1"/>
</dbReference>
<reference evidence="14 15" key="1">
    <citation type="submission" date="2019-04" db="EMBL/GenBank/DDBJ databases">
        <title>Natronospirillum operosus gen. nov., sp. nov., a haloalkaliphilic satellite isolated from decaying biomass of laboratory culture of cyanobacterium Geitlerinema sp. and proposal of Natronospirillaceae fam. nov. and Saccharospirillaceae fam. nov.</title>
        <authorList>
            <person name="Kevbrin V."/>
            <person name="Boltyanskaya Y."/>
            <person name="Koziaeva V."/>
            <person name="Grouzdev D.S."/>
            <person name="Park M."/>
            <person name="Cho J."/>
        </authorList>
    </citation>
    <scope>NUCLEOTIDE SEQUENCE [LARGE SCALE GENOMIC DNA]</scope>
    <source>
        <strain evidence="14 15">G-116</strain>
    </source>
</reference>
<evidence type="ECO:0000259" key="12">
    <source>
        <dbReference type="PROSITE" id="PS50109"/>
    </source>
</evidence>